<evidence type="ECO:0000313" key="1">
    <source>
        <dbReference type="EMBL" id="QCE14309.1"/>
    </source>
</evidence>
<dbReference type="Proteomes" id="UP000501690">
    <property type="component" value="Linkage Group LG11"/>
</dbReference>
<organism evidence="1 2">
    <name type="scientific">Vigna unguiculata</name>
    <name type="common">Cowpea</name>
    <dbReference type="NCBI Taxonomy" id="3917"/>
    <lineage>
        <taxon>Eukaryota</taxon>
        <taxon>Viridiplantae</taxon>
        <taxon>Streptophyta</taxon>
        <taxon>Embryophyta</taxon>
        <taxon>Tracheophyta</taxon>
        <taxon>Spermatophyta</taxon>
        <taxon>Magnoliopsida</taxon>
        <taxon>eudicotyledons</taxon>
        <taxon>Gunneridae</taxon>
        <taxon>Pentapetalae</taxon>
        <taxon>rosids</taxon>
        <taxon>fabids</taxon>
        <taxon>Fabales</taxon>
        <taxon>Fabaceae</taxon>
        <taxon>Papilionoideae</taxon>
        <taxon>50 kb inversion clade</taxon>
        <taxon>NPAAA clade</taxon>
        <taxon>indigoferoid/millettioid clade</taxon>
        <taxon>Phaseoleae</taxon>
        <taxon>Vigna</taxon>
    </lineage>
</organism>
<accession>A0A4D6NP46</accession>
<proteinExistence type="predicted"/>
<keyword evidence="2" id="KW-1185">Reference proteome</keyword>
<dbReference type="AlphaFoldDB" id="A0A4D6NP46"/>
<gene>
    <name evidence="1" type="ORF">DEO72_LG11g1308</name>
</gene>
<evidence type="ECO:0000313" key="2">
    <source>
        <dbReference type="Proteomes" id="UP000501690"/>
    </source>
</evidence>
<sequence length="52" mass="5486">MGEGQRQRYWKEVVTMPIGSGTTAEVAATMGGDNGCGYGDALEGEELRFAMG</sequence>
<dbReference type="EMBL" id="CP039355">
    <property type="protein sequence ID" value="QCE14309.1"/>
    <property type="molecule type" value="Genomic_DNA"/>
</dbReference>
<name>A0A4D6NP46_VIGUN</name>
<reference evidence="1 2" key="1">
    <citation type="submission" date="2019-04" db="EMBL/GenBank/DDBJ databases">
        <title>An improved genome assembly and genetic linkage map for asparagus bean, Vigna unguiculata ssp. sesquipedialis.</title>
        <authorList>
            <person name="Xia Q."/>
            <person name="Zhang R."/>
            <person name="Dong Y."/>
        </authorList>
    </citation>
    <scope>NUCLEOTIDE SEQUENCE [LARGE SCALE GENOMIC DNA]</scope>
    <source>
        <tissue evidence="1">Leaf</tissue>
    </source>
</reference>
<protein>
    <submittedName>
        <fullName evidence="1">Uncharacterized protein</fullName>
    </submittedName>
</protein>